<dbReference type="AlphaFoldDB" id="A0ABD5WIG3"/>
<reference evidence="1 2" key="1">
    <citation type="journal article" date="2019" name="Int. J. Syst. Evol. Microbiol.">
        <title>The Global Catalogue of Microorganisms (GCM) 10K type strain sequencing project: providing services to taxonomists for standard genome sequencing and annotation.</title>
        <authorList>
            <consortium name="The Broad Institute Genomics Platform"/>
            <consortium name="The Broad Institute Genome Sequencing Center for Infectious Disease"/>
            <person name="Wu L."/>
            <person name="Ma J."/>
        </authorList>
    </citation>
    <scope>NUCLEOTIDE SEQUENCE [LARGE SCALE GENOMIC DNA]</scope>
    <source>
        <strain evidence="1 2">DT72</strain>
    </source>
</reference>
<gene>
    <name evidence="1" type="ORF">ACFQJ6_09625</name>
</gene>
<accession>A0ABD5WIG3</accession>
<proteinExistence type="predicted"/>
<name>A0ABD5WIG3_9EURY</name>
<dbReference type="RefSeq" id="WP_382209627.1">
    <property type="nucleotide sequence ID" value="NZ_JBHSZH010000005.1"/>
</dbReference>
<keyword evidence="2" id="KW-1185">Reference proteome</keyword>
<evidence type="ECO:0000313" key="1">
    <source>
        <dbReference type="EMBL" id="MFC7080336.1"/>
    </source>
</evidence>
<protein>
    <submittedName>
        <fullName evidence="1">Uncharacterized protein</fullName>
    </submittedName>
</protein>
<organism evidence="1 2">
    <name type="scientific">Halorussus caseinilyticus</name>
    <dbReference type="NCBI Taxonomy" id="3034025"/>
    <lineage>
        <taxon>Archaea</taxon>
        <taxon>Methanobacteriati</taxon>
        <taxon>Methanobacteriota</taxon>
        <taxon>Stenosarchaea group</taxon>
        <taxon>Halobacteria</taxon>
        <taxon>Halobacteriales</taxon>
        <taxon>Haladaptataceae</taxon>
        <taxon>Halorussus</taxon>
    </lineage>
</organism>
<dbReference type="EMBL" id="JBHSZH010000005">
    <property type="protein sequence ID" value="MFC7080336.1"/>
    <property type="molecule type" value="Genomic_DNA"/>
</dbReference>
<comment type="caution">
    <text evidence="1">The sequence shown here is derived from an EMBL/GenBank/DDBJ whole genome shotgun (WGS) entry which is preliminary data.</text>
</comment>
<dbReference type="Proteomes" id="UP001596407">
    <property type="component" value="Unassembled WGS sequence"/>
</dbReference>
<evidence type="ECO:0000313" key="2">
    <source>
        <dbReference type="Proteomes" id="UP001596407"/>
    </source>
</evidence>
<sequence>MFFTPCVSFGLESREGPYPPYGPRIGAKYTLDSLRIEKGDDGLF</sequence>